<keyword evidence="2" id="KW-1185">Reference proteome</keyword>
<sequence>MIKSISQTTLNDFNNPLLHEYKMFSAWLKTKTNYLFSGESIPEQYPNPERLFRIYDLNKKIIYVTPSGELVKKVGTKIIPVLYYALSIITPDTRSCYKFTIDGKIRFFPGHFPKVSRPGIPIITATGIQIYLFAWETEWQRKGDTFNTRTGRYEAKKGWVPGQAYGVNGYLEIRKFGSDKGYTILEEKP</sequence>
<accession>H1Z2M9</accession>
<dbReference type="HOGENOM" id="CLU_1431659_0_0_2"/>
<organism evidence="1 2">
    <name type="scientific">Methanoplanus limicola DSM 2279</name>
    <dbReference type="NCBI Taxonomy" id="937775"/>
    <lineage>
        <taxon>Archaea</taxon>
        <taxon>Methanobacteriati</taxon>
        <taxon>Methanobacteriota</taxon>
        <taxon>Stenosarchaea group</taxon>
        <taxon>Methanomicrobia</taxon>
        <taxon>Methanomicrobiales</taxon>
        <taxon>Methanomicrobiaceae</taxon>
        <taxon>Methanoplanus</taxon>
    </lineage>
</organism>
<dbReference type="STRING" id="937775.Metlim_2381"/>
<proteinExistence type="predicted"/>
<reference evidence="1 2" key="1">
    <citation type="submission" date="2011-10" db="EMBL/GenBank/DDBJ databases">
        <title>The Improved High-Quality Draft genome of Methanoplanus limicola DSM 2279.</title>
        <authorList>
            <consortium name="US DOE Joint Genome Institute (JGI-PGF)"/>
            <person name="Lucas S."/>
            <person name="Copeland A."/>
            <person name="Lapidus A."/>
            <person name="Glavina del Rio T."/>
            <person name="Dalin E."/>
            <person name="Tice H."/>
            <person name="Bruce D."/>
            <person name="Goodwin L."/>
            <person name="Pitluck S."/>
            <person name="Peters L."/>
            <person name="Mikhailova N."/>
            <person name="Lu M."/>
            <person name="Kyrpides N."/>
            <person name="Mavromatis K."/>
            <person name="Ivanova N."/>
            <person name="Markowitz V."/>
            <person name="Cheng J.-F."/>
            <person name="Hugenholtz P."/>
            <person name="Woyke T."/>
            <person name="Wu D."/>
            <person name="Wirth R."/>
            <person name="Brambilla E.-M."/>
            <person name="Klenk H.-P."/>
            <person name="Eisen J.A."/>
        </authorList>
    </citation>
    <scope>NUCLEOTIDE SEQUENCE [LARGE SCALE GENOMIC DNA]</scope>
    <source>
        <strain evidence="1 2">DSM 2279</strain>
    </source>
</reference>
<dbReference type="RefSeq" id="WP_004078697.1">
    <property type="nucleotide sequence ID" value="NZ_CM001436.1"/>
</dbReference>
<dbReference type="Proteomes" id="UP000005741">
    <property type="component" value="Chromosome"/>
</dbReference>
<evidence type="ECO:0000313" key="1">
    <source>
        <dbReference type="EMBL" id="EHQ36432.1"/>
    </source>
</evidence>
<protein>
    <submittedName>
        <fullName evidence="1">Uncharacterized protein</fullName>
    </submittedName>
</protein>
<evidence type="ECO:0000313" key="2">
    <source>
        <dbReference type="Proteomes" id="UP000005741"/>
    </source>
</evidence>
<name>H1Z2M9_9EURY</name>
<gene>
    <name evidence="1" type="ORF">Metlim_2381</name>
</gene>
<dbReference type="InParanoid" id="H1Z2M9"/>
<dbReference type="AlphaFoldDB" id="H1Z2M9"/>
<dbReference type="EMBL" id="CM001436">
    <property type="protein sequence ID" value="EHQ36432.1"/>
    <property type="molecule type" value="Genomic_DNA"/>
</dbReference>